<reference evidence="1" key="1">
    <citation type="submission" date="2024-06" db="EMBL/GenBank/DDBJ databases">
        <title>A Novel Isolate, Dehalogenimonas sp. Strain 4OHTPN, Dechlorinates Aromatic 4 Hydroxy chlorothalonil by a Novel Reductive Dehalogenase.</title>
        <authorList>
            <person name="Liu G."/>
        </authorList>
    </citation>
    <scope>NUCLEOTIDE SEQUENCE</scope>
    <source>
        <strain evidence="1">4OHTPN</strain>
    </source>
</reference>
<proteinExistence type="predicted"/>
<dbReference type="AlphaFoldDB" id="A0AAU8GC24"/>
<sequence length="40" mass="4589">MSLKQGFRILSAYEAEGLPKIWIITEADRSATTILFPEEY</sequence>
<evidence type="ECO:0000313" key="1">
    <source>
        <dbReference type="EMBL" id="XCH33991.1"/>
    </source>
</evidence>
<gene>
    <name evidence="1" type="ORF">ABV300_03690</name>
</gene>
<accession>A0AAU8GC24</accession>
<dbReference type="EMBL" id="CP159307">
    <property type="protein sequence ID" value="XCH33991.1"/>
    <property type="molecule type" value="Genomic_DNA"/>
</dbReference>
<protein>
    <submittedName>
        <fullName evidence="1">Uncharacterized protein</fullName>
    </submittedName>
</protein>
<organism evidence="1">
    <name type="scientific">Dehalogenimonas sp. 4OHTPN</name>
    <dbReference type="NCBI Taxonomy" id="3166643"/>
    <lineage>
        <taxon>Bacteria</taxon>
        <taxon>Bacillati</taxon>
        <taxon>Chloroflexota</taxon>
        <taxon>Dehalococcoidia</taxon>
        <taxon>Dehalococcoidales</taxon>
        <taxon>Dehalococcoidaceae</taxon>
        <taxon>Dehalogenimonas</taxon>
    </lineage>
</organism>
<name>A0AAU8GC24_9CHLR</name>
<dbReference type="RefSeq" id="WP_353715179.1">
    <property type="nucleotide sequence ID" value="NZ_CP159307.1"/>
</dbReference>